<comment type="caution">
    <text evidence="1">The sequence shown here is derived from an EMBL/GenBank/DDBJ whole genome shotgun (WGS) entry which is preliminary data.</text>
</comment>
<gene>
    <name evidence="1" type="ORF">FHR82_000508</name>
</gene>
<organism evidence="1 2">
    <name type="scientific">Actinophytocola algeriensis</name>
    <dbReference type="NCBI Taxonomy" id="1768010"/>
    <lineage>
        <taxon>Bacteria</taxon>
        <taxon>Bacillati</taxon>
        <taxon>Actinomycetota</taxon>
        <taxon>Actinomycetes</taxon>
        <taxon>Pseudonocardiales</taxon>
        <taxon>Pseudonocardiaceae</taxon>
    </lineage>
</organism>
<accession>A0A7W7PZY2</accession>
<dbReference type="AlphaFoldDB" id="A0A7W7PZY2"/>
<dbReference type="EMBL" id="JACHJQ010000001">
    <property type="protein sequence ID" value="MBB4904298.1"/>
    <property type="molecule type" value="Genomic_DNA"/>
</dbReference>
<keyword evidence="2" id="KW-1185">Reference proteome</keyword>
<evidence type="ECO:0000313" key="2">
    <source>
        <dbReference type="Proteomes" id="UP000520767"/>
    </source>
</evidence>
<proteinExistence type="predicted"/>
<protein>
    <recommendedName>
        <fullName evidence="3">DUF1579 domain-containing protein</fullName>
    </recommendedName>
</protein>
<evidence type="ECO:0000313" key="1">
    <source>
        <dbReference type="EMBL" id="MBB4904298.1"/>
    </source>
</evidence>
<evidence type="ECO:0008006" key="3">
    <source>
        <dbReference type="Google" id="ProtNLM"/>
    </source>
</evidence>
<reference evidence="1 2" key="1">
    <citation type="submission" date="2020-08" db="EMBL/GenBank/DDBJ databases">
        <title>Genomic Encyclopedia of Type Strains, Phase III (KMG-III): the genomes of soil and plant-associated and newly described type strains.</title>
        <authorList>
            <person name="Whitman W."/>
        </authorList>
    </citation>
    <scope>NUCLEOTIDE SEQUENCE [LARGE SCALE GENOMIC DNA]</scope>
    <source>
        <strain evidence="1 2">CECT 8960</strain>
    </source>
</reference>
<dbReference type="Proteomes" id="UP000520767">
    <property type="component" value="Unassembled WGS sequence"/>
</dbReference>
<name>A0A7W7PZY2_9PSEU</name>
<sequence>MTNNFDFLVGTWNTTQRKTKPFDGDDTWESSDGTMVNYSLFDGAANVDEVDLPGFGFRGISLRVQDPVTQDWSIYWVNSRDGKLALPPVVGRFDEHGVGEFFSDEELQGKQIRVRYRWSGIAEKTARWEQAFSFDGGETWETNWEADFTRS</sequence>
<dbReference type="RefSeq" id="WP_184808567.1">
    <property type="nucleotide sequence ID" value="NZ_JACHJQ010000001.1"/>
</dbReference>